<feature type="repeat" description="ANK" evidence="3">
    <location>
        <begin position="74"/>
        <end position="106"/>
    </location>
</feature>
<dbReference type="Gene3D" id="1.25.40.20">
    <property type="entry name" value="Ankyrin repeat-containing domain"/>
    <property type="match status" value="1"/>
</dbReference>
<sequence length="379" mass="39714">MTNDPAGDPSSLFEALYDGDNAVVRALRAGASAESSDEEGTTALYLAAVQDLPGAVRLLLSVGADPNRASGPEAGDLPLCGAACGGHTEVVEALLAAGAWPDLREEFGFTALRWACGLGHARIAELLLDHGADPGLPGPRGESPLVVAARRGSARTVRALLGHGAPDPAPALEEARRVLALDVEQELRDALAELYGDGARHGMAVRRTAVDGGLTVTVELLRDGEPFAGQDQQTGHGAIATLLEHALGLRASFEELAARALRYGDPELDNWHESVGALWLRGDEETFQAAAAWTAGDDPLRRAFGAQVLARLGFDSGAKPFAGRAVPLLRELAGEAGDTVLGTSAERALAHYEAPVALPREPHGPADRGTDRERWRGRT</sequence>
<feature type="repeat" description="ANK" evidence="3">
    <location>
        <begin position="140"/>
        <end position="165"/>
    </location>
</feature>
<feature type="repeat" description="ANK" evidence="3">
    <location>
        <begin position="107"/>
        <end position="139"/>
    </location>
</feature>
<dbReference type="PANTHER" id="PTHR24171">
    <property type="entry name" value="ANKYRIN REPEAT DOMAIN-CONTAINING PROTEIN 39-RELATED"/>
    <property type="match status" value="1"/>
</dbReference>
<evidence type="ECO:0000313" key="6">
    <source>
        <dbReference type="Proteomes" id="UP001519311"/>
    </source>
</evidence>
<dbReference type="Pfam" id="PF12796">
    <property type="entry name" value="Ank_2"/>
    <property type="match status" value="1"/>
</dbReference>
<reference evidence="5 6" key="1">
    <citation type="submission" date="2021-03" db="EMBL/GenBank/DDBJ databases">
        <title>Sequencing the genomes of 1000 actinobacteria strains.</title>
        <authorList>
            <person name="Klenk H.-P."/>
        </authorList>
    </citation>
    <scope>NUCLEOTIDE SEQUENCE [LARGE SCALE GENOMIC DNA]</scope>
    <source>
        <strain evidence="5 6">DSM 40843</strain>
    </source>
</reference>
<dbReference type="SUPFAM" id="SSF48403">
    <property type="entry name" value="Ankyrin repeat"/>
    <property type="match status" value="1"/>
</dbReference>
<evidence type="ECO:0000256" key="4">
    <source>
        <dbReference type="SAM" id="MobiDB-lite"/>
    </source>
</evidence>
<evidence type="ECO:0000256" key="3">
    <source>
        <dbReference type="PROSITE-ProRule" id="PRU00023"/>
    </source>
</evidence>
<feature type="compositionally biased region" description="Basic and acidic residues" evidence="4">
    <location>
        <begin position="360"/>
        <end position="379"/>
    </location>
</feature>
<dbReference type="InterPro" id="IPR036770">
    <property type="entry name" value="Ankyrin_rpt-contain_sf"/>
</dbReference>
<feature type="region of interest" description="Disordered" evidence="4">
    <location>
        <begin position="357"/>
        <end position="379"/>
    </location>
</feature>
<dbReference type="Gene3D" id="1.25.10.10">
    <property type="entry name" value="Leucine-rich Repeat Variant"/>
    <property type="match status" value="1"/>
</dbReference>
<evidence type="ECO:0008006" key="7">
    <source>
        <dbReference type="Google" id="ProtNLM"/>
    </source>
</evidence>
<comment type="caution">
    <text evidence="5">The sequence shown here is derived from an EMBL/GenBank/DDBJ whole genome shotgun (WGS) entry which is preliminary data.</text>
</comment>
<dbReference type="PANTHER" id="PTHR24171:SF8">
    <property type="entry name" value="BRCA1-ASSOCIATED RING DOMAIN PROTEIN 1"/>
    <property type="match status" value="1"/>
</dbReference>
<gene>
    <name evidence="5" type="ORF">JOF59_004337</name>
</gene>
<evidence type="ECO:0000313" key="5">
    <source>
        <dbReference type="EMBL" id="MBP2361937.1"/>
    </source>
</evidence>
<dbReference type="PROSITE" id="PS50088">
    <property type="entry name" value="ANK_REPEAT"/>
    <property type="match status" value="4"/>
</dbReference>
<dbReference type="InterPro" id="IPR011989">
    <property type="entry name" value="ARM-like"/>
</dbReference>
<dbReference type="SMART" id="SM00248">
    <property type="entry name" value="ANK"/>
    <property type="match status" value="4"/>
</dbReference>
<keyword evidence="1" id="KW-0677">Repeat</keyword>
<evidence type="ECO:0000256" key="2">
    <source>
        <dbReference type="ARBA" id="ARBA00023043"/>
    </source>
</evidence>
<protein>
    <recommendedName>
        <fullName evidence="7">Ankyrin</fullName>
    </recommendedName>
</protein>
<keyword evidence="2 3" id="KW-0040">ANK repeat</keyword>
<dbReference type="InterPro" id="IPR002110">
    <property type="entry name" value="Ankyrin_rpt"/>
</dbReference>
<dbReference type="Pfam" id="PF00023">
    <property type="entry name" value="Ank"/>
    <property type="match status" value="1"/>
</dbReference>
<proteinExistence type="predicted"/>
<dbReference type="PROSITE" id="PS50297">
    <property type="entry name" value="ANK_REP_REGION"/>
    <property type="match status" value="3"/>
</dbReference>
<keyword evidence="6" id="KW-1185">Reference proteome</keyword>
<dbReference type="RefSeq" id="WP_209470708.1">
    <property type="nucleotide sequence ID" value="NZ_BMWJ01000009.1"/>
</dbReference>
<dbReference type="EMBL" id="JAGINS010000001">
    <property type="protein sequence ID" value="MBP2361937.1"/>
    <property type="molecule type" value="Genomic_DNA"/>
</dbReference>
<dbReference type="Proteomes" id="UP001519311">
    <property type="component" value="Unassembled WGS sequence"/>
</dbReference>
<accession>A0ABS4VDK4</accession>
<feature type="repeat" description="ANK" evidence="3">
    <location>
        <begin position="39"/>
        <end position="71"/>
    </location>
</feature>
<name>A0ABS4VDK4_9ACTN</name>
<organism evidence="5 6">
    <name type="scientific">Streptomyces clavifer</name>
    <dbReference type="NCBI Taxonomy" id="68188"/>
    <lineage>
        <taxon>Bacteria</taxon>
        <taxon>Bacillati</taxon>
        <taxon>Actinomycetota</taxon>
        <taxon>Actinomycetes</taxon>
        <taxon>Kitasatosporales</taxon>
        <taxon>Streptomycetaceae</taxon>
        <taxon>Streptomyces</taxon>
    </lineage>
</organism>
<evidence type="ECO:0000256" key="1">
    <source>
        <dbReference type="ARBA" id="ARBA00022737"/>
    </source>
</evidence>